<reference key="2">
    <citation type="submission" date="2011-04" db="EMBL/GenBank/DDBJ databases">
        <title>High-quality genome sequence of Pichia pastoris CBS 7435.</title>
        <authorList>
            <person name="Kueberl A."/>
            <person name="Schneider J."/>
            <person name="Thallinger G.G."/>
            <person name="Anderl I."/>
            <person name="Wibberg D."/>
            <person name="Hajek T."/>
            <person name="Jaenicke S."/>
            <person name="Brinkrolf K."/>
            <person name="Goesmann A."/>
            <person name="Szczepanowski R."/>
            <person name="Puehler A."/>
            <person name="Schwab H."/>
            <person name="Glieder A."/>
            <person name="Pichler H."/>
        </authorList>
    </citation>
    <scope>NUCLEOTIDE SEQUENCE</scope>
    <source>
        <strain>CBS 7435</strain>
    </source>
</reference>
<feature type="region of interest" description="Disordered" evidence="1">
    <location>
        <begin position="151"/>
        <end position="235"/>
    </location>
</feature>
<feature type="compositionally biased region" description="Basic residues" evidence="1">
    <location>
        <begin position="152"/>
        <end position="165"/>
    </location>
</feature>
<evidence type="ECO:0000313" key="3">
    <source>
        <dbReference type="Proteomes" id="UP000006853"/>
    </source>
</evidence>
<evidence type="ECO:0000313" key="2">
    <source>
        <dbReference type="EMBL" id="CCA39544.1"/>
    </source>
</evidence>
<proteinExistence type="predicted"/>
<feature type="region of interest" description="Disordered" evidence="1">
    <location>
        <begin position="1"/>
        <end position="25"/>
    </location>
</feature>
<feature type="compositionally biased region" description="Basic and acidic residues" evidence="1">
    <location>
        <begin position="166"/>
        <end position="194"/>
    </location>
</feature>
<sequence length="235" mass="27993">MSEIRVSRAQLCNESEDESLSETEYQAPDLDFDIVDVNQEDEPAKEKENKEVDEEFAFPLFSITSSTTVEERGRSQEMKKVSLREPSEDTVIQKRPDSYYFVQYDDKLKNQFKQVVVTAEEIIQGSKDIVFSKKRLVDLDQFNRDIEEVLSRKKKRHRPGKRKRMNKLECDKRKEERKILEEKERKEKFEERQKRPFQAKSFGSHNQISRMKQKTTFNSKSYEKGSKSKPQFRTE</sequence>
<feature type="compositionally biased region" description="Polar residues" evidence="1">
    <location>
        <begin position="201"/>
        <end position="220"/>
    </location>
</feature>
<accession>F2QVW6</accession>
<organism evidence="2 3">
    <name type="scientific">Komagataella phaffii (strain ATCC 76273 / CBS 7435 / CECT 11047 / NRRL Y-11430 / Wegner 21-1)</name>
    <name type="common">Yeast</name>
    <name type="synonym">Pichia pastoris</name>
    <dbReference type="NCBI Taxonomy" id="981350"/>
    <lineage>
        <taxon>Eukaryota</taxon>
        <taxon>Fungi</taxon>
        <taxon>Dikarya</taxon>
        <taxon>Ascomycota</taxon>
        <taxon>Saccharomycotina</taxon>
        <taxon>Pichiomycetes</taxon>
        <taxon>Pichiales</taxon>
        <taxon>Pichiaceae</taxon>
        <taxon>Komagataella</taxon>
    </lineage>
</organism>
<evidence type="ECO:0000256" key="1">
    <source>
        <dbReference type="SAM" id="MobiDB-lite"/>
    </source>
</evidence>
<reference evidence="2 3" key="1">
    <citation type="journal article" date="2011" name="J. Biotechnol.">
        <title>High-quality genome sequence of Pichia pastoris CBS7435.</title>
        <authorList>
            <person name="Kuberl A."/>
            <person name="Schneider J."/>
            <person name="Thallinger G.G."/>
            <person name="Anderl I."/>
            <person name="Wibberg D."/>
            <person name="Hajek T."/>
            <person name="Jaenicke S."/>
            <person name="Brinkrolf K."/>
            <person name="Goesmann A."/>
            <person name="Szczepanowski R."/>
            <person name="Puhler A."/>
            <person name="Schwab H."/>
            <person name="Glieder A."/>
            <person name="Pichler H."/>
        </authorList>
    </citation>
    <scope>NUCLEOTIDE SEQUENCE [LARGE SCALE GENOMIC DNA]</scope>
    <source>
        <strain evidence="3">ATCC 76273 / CBS 7435 / CECT 11047 / NRRL Y-11430 / Wegner 21-1</strain>
    </source>
</reference>
<reference evidence="2 3" key="3">
    <citation type="journal article" date="2016" name="FEMS Yeast Res.">
        <title>Curation of the genome annotation of Pichia pastoris (Komagataella phaffii) CBS7435 from gene level to protein function.</title>
        <authorList>
            <person name="Valli M."/>
            <person name="Tatto N.E."/>
            <person name="Peymann A."/>
            <person name="Gruber C."/>
            <person name="Landes N."/>
            <person name="Ekker H."/>
            <person name="Thallinger G.G."/>
            <person name="Mattanovich D."/>
            <person name="Gasser B."/>
            <person name="Graf A.B."/>
        </authorList>
    </citation>
    <scope>GENOME REANNOTATION</scope>
    <source>
        <strain evidence="2 3">ATCC 76273 / CBS 7435 / CECT 11047 / NRRL Y-11430 / Wegner 21-1</strain>
    </source>
</reference>
<dbReference type="InterPro" id="IPR018555">
    <property type="entry name" value="C630.06c-like"/>
</dbReference>
<dbReference type="EMBL" id="FR839630">
    <property type="protein sequence ID" value="CCA39544.1"/>
    <property type="molecule type" value="Genomic_DNA"/>
</dbReference>
<dbReference type="AlphaFoldDB" id="F2QVW6"/>
<dbReference type="Pfam" id="PF09428">
    <property type="entry name" value="DUF2011"/>
    <property type="match status" value="1"/>
</dbReference>
<name>F2QVW6_KOMPC</name>
<dbReference type="HOGENOM" id="CLU_1180592_0_0_1"/>
<keyword evidence="3" id="KW-1185">Reference proteome</keyword>
<gene>
    <name evidence="2" type="ordered locus">PP7435_Chr3-0586</name>
</gene>
<feature type="compositionally biased region" description="Basic and acidic residues" evidence="1">
    <location>
        <begin position="221"/>
        <end position="235"/>
    </location>
</feature>
<dbReference type="Proteomes" id="UP000006853">
    <property type="component" value="Chromosome 3"/>
</dbReference>
<protein>
    <submittedName>
        <fullName evidence="2">Uncharacterized protein</fullName>
    </submittedName>
</protein>